<accession>A0A699HY67</accession>
<organism evidence="11">
    <name type="scientific">Tanacetum cinerariifolium</name>
    <name type="common">Dalmatian daisy</name>
    <name type="synonym">Chrysanthemum cinerariifolium</name>
    <dbReference type="NCBI Taxonomy" id="118510"/>
    <lineage>
        <taxon>Eukaryota</taxon>
        <taxon>Viridiplantae</taxon>
        <taxon>Streptophyta</taxon>
        <taxon>Embryophyta</taxon>
        <taxon>Tracheophyta</taxon>
        <taxon>Spermatophyta</taxon>
        <taxon>Magnoliopsida</taxon>
        <taxon>eudicotyledons</taxon>
        <taxon>Gunneridae</taxon>
        <taxon>Pentapetalae</taxon>
        <taxon>asterids</taxon>
        <taxon>campanulids</taxon>
        <taxon>Asterales</taxon>
        <taxon>Asteraceae</taxon>
        <taxon>Asteroideae</taxon>
        <taxon>Anthemideae</taxon>
        <taxon>Anthemidinae</taxon>
        <taxon>Tanacetum</taxon>
    </lineage>
</organism>
<sequence>SVARKFLNEFKTSLVTLQHVVKQKMTLEEHNWSSSAHKEVDKPKLIAATPYYKKLHALIPSHSVPQPREFNVVKHRNVIAPEMFKIDPSITSRVDQWYLSAMLVTANHDACLLSSVNALNSRANNLCANASPSANQKRHRTQKFLETVRFGNDHIAAILGYGDLKWGNITITRVYFIEGSEGLDSPKSPSSRRQSQIRHPDLVKCPRCESTNTKFCYYNNYRKTQPRYFCKACKRYWTKGGTLRNVPVGGDRKDKRPIIKTTTTVAIRNNPSIDPDSLSRKLSDPKEVYDASNNTLFFEPTCSERRVDVESYIDIEELNGLISWDVDGSYIGCTMQDFAHDDIARLASSFETNHYSNVPRSFMEMLENDEDSTIKTSSMLSPNSQQTSNILELNSWNCDDLDTLAIEDMNKPWEDPTFNT</sequence>
<dbReference type="PANTHER" id="PTHR31992:SF97">
    <property type="entry name" value="DOF ZINC FINGER PROTEIN"/>
    <property type="match status" value="1"/>
</dbReference>
<dbReference type="PANTHER" id="PTHR31992">
    <property type="entry name" value="DOF ZINC FINGER PROTEIN DOF1.4-RELATED"/>
    <property type="match status" value="1"/>
</dbReference>
<evidence type="ECO:0000256" key="1">
    <source>
        <dbReference type="ARBA" id="ARBA00022723"/>
    </source>
</evidence>
<dbReference type="GO" id="GO:0003700">
    <property type="term" value="F:DNA-binding transcription factor activity"/>
    <property type="evidence" value="ECO:0007669"/>
    <property type="project" value="UniProtKB-UniRule"/>
</dbReference>
<gene>
    <name evidence="11" type="ORF">Tci_462507</name>
</gene>
<keyword evidence="2 8" id="KW-0863">Zinc-finger</keyword>
<keyword evidence="1 9" id="KW-0479">Metal-binding</keyword>
<evidence type="ECO:0000259" key="10">
    <source>
        <dbReference type="PROSITE" id="PS50884"/>
    </source>
</evidence>
<keyword evidence="4 9" id="KW-0805">Transcription regulation</keyword>
<dbReference type="PROSITE" id="PS01361">
    <property type="entry name" value="ZF_DOF_1"/>
    <property type="match status" value="1"/>
</dbReference>
<reference evidence="11" key="1">
    <citation type="journal article" date="2019" name="Sci. Rep.">
        <title>Draft genome of Tanacetum cinerariifolium, the natural source of mosquito coil.</title>
        <authorList>
            <person name="Yamashiro T."/>
            <person name="Shiraishi A."/>
            <person name="Satake H."/>
            <person name="Nakayama K."/>
        </authorList>
    </citation>
    <scope>NUCLEOTIDE SEQUENCE</scope>
</reference>
<dbReference type="GO" id="GO:0008270">
    <property type="term" value="F:zinc ion binding"/>
    <property type="evidence" value="ECO:0007669"/>
    <property type="project" value="UniProtKB-KW"/>
</dbReference>
<dbReference type="InterPro" id="IPR045174">
    <property type="entry name" value="Dof"/>
</dbReference>
<keyword evidence="7 8" id="KW-0539">Nucleus</keyword>
<keyword evidence="6 9" id="KW-0804">Transcription</keyword>
<dbReference type="GO" id="GO:0003677">
    <property type="term" value="F:DNA binding"/>
    <property type="evidence" value="ECO:0007669"/>
    <property type="project" value="UniProtKB-UniRule"/>
</dbReference>
<feature type="non-terminal residue" evidence="11">
    <location>
        <position position="1"/>
    </location>
</feature>
<evidence type="ECO:0000256" key="9">
    <source>
        <dbReference type="RuleBase" id="RU369094"/>
    </source>
</evidence>
<feature type="domain" description="Dof-type" evidence="10">
    <location>
        <begin position="203"/>
        <end position="257"/>
    </location>
</feature>
<evidence type="ECO:0000256" key="4">
    <source>
        <dbReference type="ARBA" id="ARBA00023015"/>
    </source>
</evidence>
<protein>
    <recommendedName>
        <fullName evidence="9">Dof zinc finger protein</fullName>
    </recommendedName>
</protein>
<comment type="subcellular location">
    <subcellularLocation>
        <location evidence="8 9">Nucleus</location>
    </subcellularLocation>
</comment>
<evidence type="ECO:0000256" key="5">
    <source>
        <dbReference type="ARBA" id="ARBA00023125"/>
    </source>
</evidence>
<comment type="function">
    <text evidence="9">Transcription factor that binds specifically to a 5'-AA[AG]G-3' consensus core sequence.</text>
</comment>
<dbReference type="Pfam" id="PF02701">
    <property type="entry name" value="Zn_ribbon_Dof"/>
    <property type="match status" value="1"/>
</dbReference>
<evidence type="ECO:0000256" key="6">
    <source>
        <dbReference type="ARBA" id="ARBA00023163"/>
    </source>
</evidence>
<evidence type="ECO:0000256" key="2">
    <source>
        <dbReference type="ARBA" id="ARBA00022771"/>
    </source>
</evidence>
<evidence type="ECO:0000256" key="8">
    <source>
        <dbReference type="PROSITE-ProRule" id="PRU00071"/>
    </source>
</evidence>
<evidence type="ECO:0000313" key="11">
    <source>
        <dbReference type="EMBL" id="GEY90533.1"/>
    </source>
</evidence>
<comment type="caution">
    <text evidence="11">The sequence shown here is derived from an EMBL/GenBank/DDBJ whole genome shotgun (WGS) entry which is preliminary data.</text>
</comment>
<dbReference type="GO" id="GO:0005634">
    <property type="term" value="C:nucleus"/>
    <property type="evidence" value="ECO:0007669"/>
    <property type="project" value="UniProtKB-SubCell"/>
</dbReference>
<proteinExistence type="predicted"/>
<dbReference type="EMBL" id="BKCJ010221067">
    <property type="protein sequence ID" value="GEY90533.1"/>
    <property type="molecule type" value="Genomic_DNA"/>
</dbReference>
<keyword evidence="3 9" id="KW-0862">Zinc</keyword>
<dbReference type="AlphaFoldDB" id="A0A699HY67"/>
<keyword evidence="5 8" id="KW-0238">DNA-binding</keyword>
<dbReference type="InterPro" id="IPR003851">
    <property type="entry name" value="Znf_Dof"/>
</dbReference>
<evidence type="ECO:0000256" key="7">
    <source>
        <dbReference type="ARBA" id="ARBA00023242"/>
    </source>
</evidence>
<name>A0A699HY67_TANCI</name>
<dbReference type="PROSITE" id="PS50884">
    <property type="entry name" value="ZF_DOF_2"/>
    <property type="match status" value="1"/>
</dbReference>
<evidence type="ECO:0000256" key="3">
    <source>
        <dbReference type="ARBA" id="ARBA00022833"/>
    </source>
</evidence>